<dbReference type="GO" id="GO:0005886">
    <property type="term" value="C:plasma membrane"/>
    <property type="evidence" value="ECO:0007669"/>
    <property type="project" value="TreeGrafter"/>
</dbReference>
<reference evidence="1" key="1">
    <citation type="submission" date="2018-06" db="EMBL/GenBank/DDBJ databases">
        <authorList>
            <person name="Ashton P.M."/>
            <person name="Dallman T."/>
            <person name="Nair S."/>
            <person name="De Pinna E."/>
            <person name="Peters T."/>
            <person name="Grant K."/>
        </authorList>
    </citation>
    <scope>NUCLEOTIDE SEQUENCE [LARGE SCALE GENOMIC DNA]</scope>
    <source>
        <strain evidence="1">149361</strain>
    </source>
</reference>
<protein>
    <recommendedName>
        <fullName evidence="2">L-arabinose transporter permease protein</fullName>
    </recommendedName>
</protein>
<proteinExistence type="predicted"/>
<dbReference type="PANTHER" id="PTHR32196">
    <property type="entry name" value="ABC TRANSPORTER PERMEASE PROTEIN YPHD-RELATED-RELATED"/>
    <property type="match status" value="1"/>
</dbReference>
<accession>A0A5W2LWE3</accession>
<dbReference type="AlphaFoldDB" id="A0A5W2LWE3"/>
<evidence type="ECO:0000313" key="1">
    <source>
        <dbReference type="EMBL" id="EBW4468590.1"/>
    </source>
</evidence>
<gene>
    <name evidence="1" type="ORF">DPK62_08380</name>
</gene>
<dbReference type="PANTHER" id="PTHR32196:SF37">
    <property type="entry name" value="L-ARABINOSE TRANSPORT SYSTEM PERMEASE PROTEIN ARAH"/>
    <property type="match status" value="1"/>
</dbReference>
<dbReference type="Proteomes" id="UP000839639">
    <property type="component" value="Unassembled WGS sequence"/>
</dbReference>
<dbReference type="EMBL" id="AAHIJD010000012">
    <property type="protein sequence ID" value="EBW4468590.1"/>
    <property type="molecule type" value="Genomic_DNA"/>
</dbReference>
<organism evidence="1">
    <name type="scientific">Salmonella enterica subsp. enterica serovar Lattenkamp</name>
    <dbReference type="NCBI Taxonomy" id="2564671"/>
    <lineage>
        <taxon>Bacteria</taxon>
        <taxon>Pseudomonadati</taxon>
        <taxon>Pseudomonadota</taxon>
        <taxon>Gammaproteobacteria</taxon>
        <taxon>Enterobacterales</taxon>
        <taxon>Enterobacteriaceae</taxon>
        <taxon>Salmonella</taxon>
    </lineage>
</organism>
<evidence type="ECO:0008006" key="2">
    <source>
        <dbReference type="Google" id="ProtNLM"/>
    </source>
</evidence>
<comment type="caution">
    <text evidence="1">The sequence shown here is derived from an EMBL/GenBank/DDBJ whole genome shotgun (WGS) entry which is preliminary data.</text>
</comment>
<name>A0A5W2LWE3_SALET</name>
<sequence>MTSLGYELIVISACVLGGVFLKGSLGKVSYVVVSVLISGTVENAMNLLNISPFAQCVVRG</sequence>